<dbReference type="EMBL" id="HF935285">
    <property type="protein sequence ID" value="CCX06317.1"/>
    <property type="molecule type" value="Genomic_DNA"/>
</dbReference>
<dbReference type="PANTHER" id="PTHR12935:SF0">
    <property type="entry name" value="GAMMA-GLUTAMYLCYCLOTRANSFERASE"/>
    <property type="match status" value="1"/>
</dbReference>
<evidence type="ECO:0000256" key="5">
    <source>
        <dbReference type="SAM" id="Phobius"/>
    </source>
</evidence>
<dbReference type="eggNOG" id="ENOG502S329">
    <property type="taxonomic scope" value="Eukaryota"/>
</dbReference>
<name>U4KWM4_PYROM</name>
<evidence type="ECO:0000256" key="4">
    <source>
        <dbReference type="PIRSR" id="PIRSR617939-2"/>
    </source>
</evidence>
<proteinExistence type="predicted"/>
<protein>
    <recommendedName>
        <fullName evidence="1">gamma-glutamylcyclotransferase</fullName>
        <ecNumber evidence="1">4.3.2.9</ecNumber>
    </recommendedName>
</protein>
<keyword evidence="5" id="KW-0472">Membrane</keyword>
<keyword evidence="2" id="KW-0456">Lyase</keyword>
<dbReference type="InterPro" id="IPR013024">
    <property type="entry name" value="GGCT-like"/>
</dbReference>
<accession>U4KWM4</accession>
<dbReference type="CDD" id="cd06661">
    <property type="entry name" value="GGCT_like"/>
    <property type="match status" value="1"/>
</dbReference>
<dbReference type="OrthoDB" id="2017317at2759"/>
<keyword evidence="6" id="KW-0808">Transferase</keyword>
<keyword evidence="5" id="KW-0812">Transmembrane</keyword>
<feature type="transmembrane region" description="Helical" evidence="5">
    <location>
        <begin position="211"/>
        <end position="230"/>
    </location>
</feature>
<dbReference type="Gene3D" id="3.10.490.10">
    <property type="entry name" value="Gamma-glutamyl cyclotransferase-like"/>
    <property type="match status" value="1"/>
</dbReference>
<feature type="active site" description="Proton acceptor" evidence="3">
    <location>
        <position position="130"/>
    </location>
</feature>
<gene>
    <name evidence="6" type="ORF">PCON_05904</name>
</gene>
<keyword evidence="5" id="KW-1133">Transmembrane helix</keyword>
<evidence type="ECO:0000256" key="2">
    <source>
        <dbReference type="ARBA" id="ARBA00023239"/>
    </source>
</evidence>
<dbReference type="Pfam" id="PF13772">
    <property type="entry name" value="AIG2_2"/>
    <property type="match status" value="1"/>
</dbReference>
<evidence type="ECO:0000313" key="7">
    <source>
        <dbReference type="Proteomes" id="UP000018144"/>
    </source>
</evidence>
<feature type="binding site" evidence="4">
    <location>
        <position position="175"/>
    </location>
    <ligand>
        <name>substrate</name>
    </ligand>
</feature>
<feature type="binding site" evidence="4">
    <location>
        <begin position="46"/>
        <end position="51"/>
    </location>
    <ligand>
        <name>substrate</name>
    </ligand>
</feature>
<evidence type="ECO:0000313" key="6">
    <source>
        <dbReference type="EMBL" id="CCX06317.1"/>
    </source>
</evidence>
<dbReference type="InterPro" id="IPR017939">
    <property type="entry name" value="G-Glutamylcylcotransferase"/>
</dbReference>
<organism evidence="6 7">
    <name type="scientific">Pyronema omphalodes (strain CBS 100304)</name>
    <name type="common">Pyronema confluens</name>
    <dbReference type="NCBI Taxonomy" id="1076935"/>
    <lineage>
        <taxon>Eukaryota</taxon>
        <taxon>Fungi</taxon>
        <taxon>Dikarya</taxon>
        <taxon>Ascomycota</taxon>
        <taxon>Pezizomycotina</taxon>
        <taxon>Pezizomycetes</taxon>
        <taxon>Pezizales</taxon>
        <taxon>Pyronemataceae</taxon>
        <taxon>Pyronema</taxon>
    </lineage>
</organism>
<evidence type="ECO:0000256" key="1">
    <source>
        <dbReference type="ARBA" id="ARBA00012346"/>
    </source>
</evidence>
<dbReference type="GO" id="GO:0003839">
    <property type="term" value="F:gamma-glutamylcyclotransferase activity"/>
    <property type="evidence" value="ECO:0007669"/>
    <property type="project" value="UniProtKB-EC"/>
</dbReference>
<evidence type="ECO:0000256" key="3">
    <source>
        <dbReference type="PIRSR" id="PIRSR617939-1"/>
    </source>
</evidence>
<dbReference type="PANTHER" id="PTHR12935">
    <property type="entry name" value="GAMMA-GLUTAMYLCYCLOTRANSFERASE"/>
    <property type="match status" value="1"/>
</dbReference>
<dbReference type="OMA" id="CFAGTQY"/>
<dbReference type="EC" id="4.3.2.9" evidence="1"/>
<sequence length="286" mass="31611">MKSASAEASSATTTAGLLHIPPKLLPVERSTTHTPLLEKAQETIFYLAYGSNLCSATFLGRRGIRPLSSIPVRVPELTLTFSLPGIAYLEPCFANVSFTENPDPSWWKGGLIGVVYEVTQSDFAKILATEGGGTAYQIRSVTAVTLEGGKTIDAKTLLAPLARERHSGAQPSKRYLDLIRTGARQHSLPEDYREWLEGLQDYKRTTMGQKIGGALWAASWLPFVFGIMFLSRTFADKEGRAPGWVSTVQTTMGKVMWAVYDNVFKHIWGDGERAVEEDRGRERVRL</sequence>
<dbReference type="STRING" id="1076935.U4KWM4"/>
<keyword evidence="7" id="KW-1185">Reference proteome</keyword>
<reference evidence="6 7" key="1">
    <citation type="journal article" date="2013" name="PLoS Genet.">
        <title>The genome and development-dependent transcriptomes of Pyronema confluens: a window into fungal evolution.</title>
        <authorList>
            <person name="Traeger S."/>
            <person name="Altegoer F."/>
            <person name="Freitag M."/>
            <person name="Gabaldon T."/>
            <person name="Kempken F."/>
            <person name="Kumar A."/>
            <person name="Marcet-Houben M."/>
            <person name="Poggeler S."/>
            <person name="Stajich J.E."/>
            <person name="Nowrousian M."/>
        </authorList>
    </citation>
    <scope>NUCLEOTIDE SEQUENCE [LARGE SCALE GENOMIC DNA]</scope>
    <source>
        <strain evidence="7">CBS 100304</strain>
        <tissue evidence="6">Vegetative mycelium</tissue>
    </source>
</reference>
<dbReference type="Proteomes" id="UP000018144">
    <property type="component" value="Unassembled WGS sequence"/>
</dbReference>
<dbReference type="AlphaFoldDB" id="U4KWM4"/>
<dbReference type="GO" id="GO:0016740">
    <property type="term" value="F:transferase activity"/>
    <property type="evidence" value="ECO:0007669"/>
    <property type="project" value="UniProtKB-KW"/>
</dbReference>